<keyword evidence="10" id="KW-1185">Reference proteome</keyword>
<evidence type="ECO:0000256" key="1">
    <source>
        <dbReference type="ARBA" id="ARBA00004811"/>
    </source>
</evidence>
<feature type="binding site" evidence="7">
    <location>
        <position position="92"/>
    </location>
    <ligand>
        <name>phosphoenolpyruvate</name>
        <dbReference type="ChEBI" id="CHEBI:58702"/>
    </ligand>
</feature>
<dbReference type="GO" id="GO:0009073">
    <property type="term" value="P:aromatic amino acid family biosynthetic process"/>
    <property type="evidence" value="ECO:0007669"/>
    <property type="project" value="UniProtKB-KW"/>
</dbReference>
<dbReference type="EMBL" id="FUWG01000004">
    <property type="protein sequence ID" value="SJZ31501.1"/>
    <property type="molecule type" value="Genomic_DNA"/>
</dbReference>
<protein>
    <recommendedName>
        <fullName evidence="7">3-phosphoshikimate 1-carboxyvinyltransferase</fullName>
        <ecNumber evidence="7">2.5.1.19</ecNumber>
    </recommendedName>
    <alternativeName>
        <fullName evidence="7">5-enolpyruvylshikimate-3-phosphate synthase</fullName>
        <shortName evidence="7">EPSP synthase</shortName>
        <shortName evidence="7">EPSPS</shortName>
    </alternativeName>
</protein>
<sequence length="449" mass="48076">MNVVSKRAELSGHIQVPGSKSHTIRALLFASLAEGTSHIRNPLGGADCVSSSRAVPLFGAKVDTSDPADWIVEGAGKNAHLPSDVVNVGDSGSLLYFMSPVAATFEGWSVFTGDESIRTRPVMHVVDALRQLGAEAYISRPEKNAPPLIIKGPVKLGCTVVTDGRLSQYISGIMMAASRLEGTTRIELTDPKEVPFLNMTRLWLESLGVQLEISSDYRHIAVHGPVTFKAFDRFVPSDWEAVAFPLVAALITQSEITVDNIDNSGSQGDSAIVDVLKSLGGDITNDTEKNSLTVRKSRLSTVHLPGGELHVNLSGYPDAICALAVAGCFTEGTIVMEDIGVCRKKETDRIEVMQAELRRLGADVESGGDWISVHGHSPVLEDGSRNPEFVLHGGTVESYDDHRVAMSLACLGLGLPSGESVTVKNAECCAVSFPDFYAVMNKINAGFSW</sequence>
<dbReference type="EC" id="2.5.1.19" evidence="7"/>
<evidence type="ECO:0000256" key="7">
    <source>
        <dbReference type="HAMAP-Rule" id="MF_00210"/>
    </source>
</evidence>
<feature type="binding site" evidence="7">
    <location>
        <position position="349"/>
    </location>
    <ligand>
        <name>phosphoenolpyruvate</name>
        <dbReference type="ChEBI" id="CHEBI:58702"/>
    </ligand>
</feature>
<organism evidence="9 10">
    <name type="scientific">Treponema porcinum</name>
    <dbReference type="NCBI Taxonomy" id="261392"/>
    <lineage>
        <taxon>Bacteria</taxon>
        <taxon>Pseudomonadati</taxon>
        <taxon>Spirochaetota</taxon>
        <taxon>Spirochaetia</taxon>
        <taxon>Spirochaetales</taxon>
        <taxon>Treponemataceae</taxon>
        <taxon>Treponema</taxon>
    </lineage>
</organism>
<comment type="caution">
    <text evidence="7">Lacks conserved residue(s) required for the propagation of feature annotation.</text>
</comment>
<reference evidence="9 10" key="1">
    <citation type="submission" date="2017-02" db="EMBL/GenBank/DDBJ databases">
        <authorList>
            <person name="Peterson S.W."/>
        </authorList>
    </citation>
    <scope>NUCLEOTIDE SEQUENCE [LARGE SCALE GENOMIC DNA]</scope>
    <source>
        <strain evidence="9 10">ATCC BAA-908</strain>
    </source>
</reference>
<evidence type="ECO:0000313" key="9">
    <source>
        <dbReference type="EMBL" id="SJZ31501.1"/>
    </source>
</evidence>
<dbReference type="InterPro" id="IPR006264">
    <property type="entry name" value="EPSP_synthase"/>
</dbReference>
<keyword evidence="4 7" id="KW-0808">Transferase</keyword>
<comment type="pathway">
    <text evidence="1 7">Metabolic intermediate biosynthesis; chorismate biosynthesis; chorismate from D-erythrose 4-phosphate and phosphoenolpyruvate: step 6/7.</text>
</comment>
<name>A0A1T4JN01_TREPO</name>
<dbReference type="CDD" id="cd01556">
    <property type="entry name" value="EPSP_synthase"/>
    <property type="match status" value="1"/>
</dbReference>
<dbReference type="InterPro" id="IPR013792">
    <property type="entry name" value="RNA3'P_cycl/enolpyr_Trfase_a/b"/>
</dbReference>
<feature type="binding site" evidence="7">
    <location>
        <position position="25"/>
    </location>
    <ligand>
        <name>3-phosphoshikimate</name>
        <dbReference type="ChEBI" id="CHEBI:145989"/>
    </ligand>
</feature>
<keyword evidence="5 7" id="KW-0057">Aromatic amino acid biosynthesis</keyword>
<dbReference type="PIRSF" id="PIRSF000505">
    <property type="entry name" value="EPSPS"/>
    <property type="match status" value="1"/>
</dbReference>
<evidence type="ECO:0000256" key="4">
    <source>
        <dbReference type="ARBA" id="ARBA00022679"/>
    </source>
</evidence>
<comment type="function">
    <text evidence="7">Catalyzes the transfer of the enolpyruvyl moiety of phosphoenolpyruvate (PEP) to the 5-hydroxyl of shikimate-3-phosphate (S3P) to produce enolpyruvyl shikimate-3-phosphate and inorganic phosphate.</text>
</comment>
<dbReference type="InterPro" id="IPR023193">
    <property type="entry name" value="EPSP_synthase_CS"/>
</dbReference>
<dbReference type="Gene3D" id="3.65.10.10">
    <property type="entry name" value="Enolpyruvate transferase domain"/>
    <property type="match status" value="2"/>
</dbReference>
<dbReference type="RefSeq" id="WP_078932520.1">
    <property type="nucleotide sequence ID" value="NZ_FUWG01000004.1"/>
</dbReference>
<feature type="binding site" evidence="7">
    <location>
        <position position="21"/>
    </location>
    <ligand>
        <name>3-phosphoshikimate</name>
        <dbReference type="ChEBI" id="CHEBI:145989"/>
    </ligand>
</feature>
<dbReference type="GO" id="GO:0003866">
    <property type="term" value="F:3-phosphoshikimate 1-carboxyvinyltransferase activity"/>
    <property type="evidence" value="ECO:0007669"/>
    <property type="project" value="UniProtKB-UniRule"/>
</dbReference>
<dbReference type="STRING" id="261392.SAMN02745149_00599"/>
<dbReference type="InterPro" id="IPR001986">
    <property type="entry name" value="Enolpyruvate_Tfrase_dom"/>
</dbReference>
<dbReference type="InterPro" id="IPR036968">
    <property type="entry name" value="Enolpyruvate_Tfrase_sf"/>
</dbReference>
<feature type="binding site" evidence="7">
    <location>
        <position position="345"/>
    </location>
    <ligand>
        <name>3-phosphoshikimate</name>
        <dbReference type="ChEBI" id="CHEBI:145989"/>
    </ligand>
</feature>
<feature type="binding site" evidence="7">
    <location>
        <position position="318"/>
    </location>
    <ligand>
        <name>3-phosphoshikimate</name>
        <dbReference type="ChEBI" id="CHEBI:145989"/>
    </ligand>
</feature>
<dbReference type="GO" id="GO:0009423">
    <property type="term" value="P:chorismate biosynthetic process"/>
    <property type="evidence" value="ECO:0007669"/>
    <property type="project" value="UniProtKB-UniRule"/>
</dbReference>
<dbReference type="PANTHER" id="PTHR21090:SF5">
    <property type="entry name" value="PENTAFUNCTIONAL AROM POLYPEPTIDE"/>
    <property type="match status" value="1"/>
</dbReference>
<dbReference type="GO" id="GO:0008652">
    <property type="term" value="P:amino acid biosynthetic process"/>
    <property type="evidence" value="ECO:0007669"/>
    <property type="project" value="UniProtKB-KW"/>
</dbReference>
<feature type="domain" description="Enolpyruvate transferase" evidence="8">
    <location>
        <begin position="5"/>
        <end position="439"/>
    </location>
</feature>
<feature type="binding site" evidence="7">
    <location>
        <position position="167"/>
    </location>
    <ligand>
        <name>3-phosphoshikimate</name>
        <dbReference type="ChEBI" id="CHEBI:145989"/>
    </ligand>
</feature>
<dbReference type="GeneID" id="78315913"/>
<dbReference type="PANTHER" id="PTHR21090">
    <property type="entry name" value="AROM/DEHYDROQUINATE SYNTHASE"/>
    <property type="match status" value="1"/>
</dbReference>
<dbReference type="UniPathway" id="UPA00053">
    <property type="reaction ID" value="UER00089"/>
</dbReference>
<dbReference type="AlphaFoldDB" id="A0A1T4JN01"/>
<feature type="binding site" evidence="7">
    <location>
        <position position="168"/>
    </location>
    <ligand>
        <name>phosphoenolpyruvate</name>
        <dbReference type="ChEBI" id="CHEBI:58702"/>
    </ligand>
</feature>
<dbReference type="HAMAP" id="MF_00210">
    <property type="entry name" value="EPSP_synth"/>
    <property type="match status" value="1"/>
</dbReference>
<comment type="similarity">
    <text evidence="2 7">Belongs to the EPSP synthase family.</text>
</comment>
<dbReference type="Proteomes" id="UP000190423">
    <property type="component" value="Unassembled WGS sequence"/>
</dbReference>
<evidence type="ECO:0000256" key="5">
    <source>
        <dbReference type="ARBA" id="ARBA00023141"/>
    </source>
</evidence>
<keyword evidence="3 7" id="KW-0028">Amino-acid biosynthesis</keyword>
<dbReference type="OrthoDB" id="9809920at2"/>
<comment type="subunit">
    <text evidence="7">Monomer.</text>
</comment>
<evidence type="ECO:0000313" key="10">
    <source>
        <dbReference type="Proteomes" id="UP000190423"/>
    </source>
</evidence>
<gene>
    <name evidence="7" type="primary">aroA</name>
    <name evidence="9" type="ORF">SAMN02745149_00599</name>
</gene>
<feature type="binding site" evidence="7">
    <location>
        <position position="20"/>
    </location>
    <ligand>
        <name>phosphoenolpyruvate</name>
        <dbReference type="ChEBI" id="CHEBI:58702"/>
    </ligand>
</feature>
<evidence type="ECO:0000259" key="8">
    <source>
        <dbReference type="Pfam" id="PF00275"/>
    </source>
</evidence>
<keyword evidence="7" id="KW-0963">Cytoplasm</keyword>
<dbReference type="GO" id="GO:0005737">
    <property type="term" value="C:cytoplasm"/>
    <property type="evidence" value="ECO:0007669"/>
    <property type="project" value="UniProtKB-SubCell"/>
</dbReference>
<feature type="binding site" evidence="7">
    <location>
        <position position="120"/>
    </location>
    <ligand>
        <name>phosphoenolpyruvate</name>
        <dbReference type="ChEBI" id="CHEBI:58702"/>
    </ligand>
</feature>
<feature type="active site" description="Proton acceptor" evidence="7">
    <location>
        <position position="318"/>
    </location>
</feature>
<dbReference type="PROSITE" id="PS00885">
    <property type="entry name" value="EPSP_SYNTHASE_2"/>
    <property type="match status" value="1"/>
</dbReference>
<proteinExistence type="inferred from homology"/>
<dbReference type="NCBIfam" id="TIGR01356">
    <property type="entry name" value="aroA"/>
    <property type="match status" value="1"/>
</dbReference>
<evidence type="ECO:0000256" key="2">
    <source>
        <dbReference type="ARBA" id="ARBA00009948"/>
    </source>
</evidence>
<evidence type="ECO:0000256" key="3">
    <source>
        <dbReference type="ARBA" id="ARBA00022605"/>
    </source>
</evidence>
<comment type="catalytic activity">
    <reaction evidence="6">
        <text>3-phosphoshikimate + phosphoenolpyruvate = 5-O-(1-carboxyvinyl)-3-phosphoshikimate + phosphate</text>
        <dbReference type="Rhea" id="RHEA:21256"/>
        <dbReference type="ChEBI" id="CHEBI:43474"/>
        <dbReference type="ChEBI" id="CHEBI:57701"/>
        <dbReference type="ChEBI" id="CHEBI:58702"/>
        <dbReference type="ChEBI" id="CHEBI:145989"/>
        <dbReference type="EC" id="2.5.1.19"/>
    </reaction>
    <physiologicalReaction direction="left-to-right" evidence="6">
        <dbReference type="Rhea" id="RHEA:21257"/>
    </physiologicalReaction>
</comment>
<dbReference type="Pfam" id="PF00275">
    <property type="entry name" value="EPSP_synthase"/>
    <property type="match status" value="1"/>
</dbReference>
<comment type="subcellular location">
    <subcellularLocation>
        <location evidence="7">Cytoplasm</location>
    </subcellularLocation>
</comment>
<dbReference type="SUPFAM" id="SSF55205">
    <property type="entry name" value="EPT/RTPC-like"/>
    <property type="match status" value="1"/>
</dbReference>
<feature type="binding site" evidence="7">
    <location>
        <position position="20"/>
    </location>
    <ligand>
        <name>3-phosphoshikimate</name>
        <dbReference type="ChEBI" id="CHEBI:145989"/>
    </ligand>
</feature>
<feature type="binding site" evidence="7">
    <location>
        <position position="168"/>
    </location>
    <ligand>
        <name>3-phosphoshikimate</name>
        <dbReference type="ChEBI" id="CHEBI:145989"/>
    </ligand>
</feature>
<evidence type="ECO:0000256" key="6">
    <source>
        <dbReference type="ARBA" id="ARBA00044633"/>
    </source>
</evidence>
<accession>A0A1T4JN01</accession>
<feature type="binding site" evidence="7">
    <location>
        <position position="403"/>
    </location>
    <ligand>
        <name>phosphoenolpyruvate</name>
        <dbReference type="ChEBI" id="CHEBI:58702"/>
    </ligand>
</feature>